<evidence type="ECO:0000313" key="1">
    <source>
        <dbReference type="EMBL" id="KAF2321131.1"/>
    </source>
</evidence>
<gene>
    <name evidence="1" type="ORF">GH714_034288</name>
</gene>
<dbReference type="AlphaFoldDB" id="A0A6A6N4Q7"/>
<reference evidence="1 2" key="1">
    <citation type="journal article" date="2020" name="Mol. Plant">
        <title>The Chromosome-Based Rubber Tree Genome Provides New Insights into Spurge Genome Evolution and Rubber Biosynthesis.</title>
        <authorList>
            <person name="Liu J."/>
            <person name="Shi C."/>
            <person name="Shi C.C."/>
            <person name="Li W."/>
            <person name="Zhang Q.J."/>
            <person name="Zhang Y."/>
            <person name="Li K."/>
            <person name="Lu H.F."/>
            <person name="Shi C."/>
            <person name="Zhu S.T."/>
            <person name="Xiao Z.Y."/>
            <person name="Nan H."/>
            <person name="Yue Y."/>
            <person name="Zhu X.G."/>
            <person name="Wu Y."/>
            <person name="Hong X.N."/>
            <person name="Fan G.Y."/>
            <person name="Tong Y."/>
            <person name="Zhang D."/>
            <person name="Mao C.L."/>
            <person name="Liu Y.L."/>
            <person name="Hao S.J."/>
            <person name="Liu W.Q."/>
            <person name="Lv M.Q."/>
            <person name="Zhang H.B."/>
            <person name="Liu Y."/>
            <person name="Hu-Tang G.R."/>
            <person name="Wang J.P."/>
            <person name="Wang J.H."/>
            <person name="Sun Y.H."/>
            <person name="Ni S.B."/>
            <person name="Chen W.B."/>
            <person name="Zhang X.C."/>
            <person name="Jiao Y.N."/>
            <person name="Eichler E.E."/>
            <person name="Li G.H."/>
            <person name="Liu X."/>
            <person name="Gao L.Z."/>
        </authorList>
    </citation>
    <scope>NUCLEOTIDE SEQUENCE [LARGE SCALE GENOMIC DNA]</scope>
    <source>
        <strain evidence="2">cv. GT1</strain>
        <tissue evidence="1">Leaf</tissue>
    </source>
</reference>
<evidence type="ECO:0008006" key="3">
    <source>
        <dbReference type="Google" id="ProtNLM"/>
    </source>
</evidence>
<name>A0A6A6N4Q7_HEVBR</name>
<dbReference type="PANTHER" id="PTHR11439:SF475">
    <property type="entry name" value="CYSTEINE-RICH RLK (RECEPTOR-LIKE PROTEIN KINASE) 8"/>
    <property type="match status" value="1"/>
</dbReference>
<evidence type="ECO:0000313" key="2">
    <source>
        <dbReference type="Proteomes" id="UP000467840"/>
    </source>
</evidence>
<keyword evidence="2" id="KW-1185">Reference proteome</keyword>
<protein>
    <recommendedName>
        <fullName evidence="3">Reverse transcriptase Ty1/copia-type domain-containing protein</fullName>
    </recommendedName>
</protein>
<sequence>MRYIVTFIDDYSRLLIISCRIRKKPHLEAMQRILRYIKGTISFGLMYKKDGAYKIIGYYDADYGGDHDIRQSTTGYIFTLGSVQYHGVVKGNRQCHYQLLKLSTEQRQWHLKKVHGCHN</sequence>
<proteinExistence type="predicted"/>
<dbReference type="EMBL" id="JAAGAX010000003">
    <property type="protein sequence ID" value="KAF2321131.1"/>
    <property type="molecule type" value="Genomic_DNA"/>
</dbReference>
<dbReference type="PANTHER" id="PTHR11439">
    <property type="entry name" value="GAG-POL-RELATED RETROTRANSPOSON"/>
    <property type="match status" value="1"/>
</dbReference>
<accession>A0A6A6N4Q7</accession>
<comment type="caution">
    <text evidence="1">The sequence shown here is derived from an EMBL/GenBank/DDBJ whole genome shotgun (WGS) entry which is preliminary data.</text>
</comment>
<dbReference type="Proteomes" id="UP000467840">
    <property type="component" value="Chromosome 10"/>
</dbReference>
<organism evidence="1 2">
    <name type="scientific">Hevea brasiliensis</name>
    <name type="common">Para rubber tree</name>
    <name type="synonym">Siphonia brasiliensis</name>
    <dbReference type="NCBI Taxonomy" id="3981"/>
    <lineage>
        <taxon>Eukaryota</taxon>
        <taxon>Viridiplantae</taxon>
        <taxon>Streptophyta</taxon>
        <taxon>Embryophyta</taxon>
        <taxon>Tracheophyta</taxon>
        <taxon>Spermatophyta</taxon>
        <taxon>Magnoliopsida</taxon>
        <taxon>eudicotyledons</taxon>
        <taxon>Gunneridae</taxon>
        <taxon>Pentapetalae</taxon>
        <taxon>rosids</taxon>
        <taxon>fabids</taxon>
        <taxon>Malpighiales</taxon>
        <taxon>Euphorbiaceae</taxon>
        <taxon>Crotonoideae</taxon>
        <taxon>Micrandreae</taxon>
        <taxon>Hevea</taxon>
    </lineage>
</organism>